<dbReference type="EC" id="2.7.13.3" evidence="5"/>
<keyword evidence="17" id="KW-0411">Iron-sulfur</keyword>
<comment type="cofactor">
    <cofactor evidence="2">
        <name>[4Fe-4S] cluster</name>
        <dbReference type="ChEBI" id="CHEBI:49883"/>
    </cofactor>
</comment>
<keyword evidence="12" id="KW-0479">Metal-binding</keyword>
<evidence type="ECO:0000256" key="19">
    <source>
        <dbReference type="ARBA" id="ARBA00024827"/>
    </source>
</evidence>
<evidence type="ECO:0000256" key="21">
    <source>
        <dbReference type="SAM" id="Coils"/>
    </source>
</evidence>
<evidence type="ECO:0000256" key="17">
    <source>
        <dbReference type="ARBA" id="ARBA00023014"/>
    </source>
</evidence>
<dbReference type="InterPro" id="IPR011712">
    <property type="entry name" value="Sig_transdc_His_kin_sub3_dim/P"/>
</dbReference>
<dbReference type="SUPFAM" id="SSF55874">
    <property type="entry name" value="ATPase domain of HSP90 chaperone/DNA topoisomerase II/histidine kinase"/>
    <property type="match status" value="1"/>
</dbReference>
<evidence type="ECO:0000256" key="18">
    <source>
        <dbReference type="ARBA" id="ARBA00023136"/>
    </source>
</evidence>
<dbReference type="Gene3D" id="1.20.5.1930">
    <property type="match status" value="1"/>
</dbReference>
<keyword evidence="11 22" id="KW-0812">Transmembrane</keyword>
<organism evidence="24 25">
    <name type="scientific">Natronincola ferrireducens</name>
    <dbReference type="NCBI Taxonomy" id="393762"/>
    <lineage>
        <taxon>Bacteria</taxon>
        <taxon>Bacillati</taxon>
        <taxon>Bacillota</taxon>
        <taxon>Clostridia</taxon>
        <taxon>Peptostreptococcales</taxon>
        <taxon>Natronincolaceae</taxon>
        <taxon>Natronincola</taxon>
    </lineage>
</organism>
<dbReference type="InterPro" id="IPR005467">
    <property type="entry name" value="His_kinase_dom"/>
</dbReference>
<evidence type="ECO:0000256" key="8">
    <source>
        <dbReference type="ARBA" id="ARBA00022485"/>
    </source>
</evidence>
<proteinExistence type="predicted"/>
<dbReference type="Pfam" id="PF02518">
    <property type="entry name" value="HATPase_c"/>
    <property type="match status" value="1"/>
</dbReference>
<evidence type="ECO:0000256" key="14">
    <source>
        <dbReference type="ARBA" id="ARBA00022989"/>
    </source>
</evidence>
<keyword evidence="9" id="KW-0963">Cytoplasm</keyword>
<dbReference type="PROSITE" id="PS50109">
    <property type="entry name" value="HIS_KIN"/>
    <property type="match status" value="1"/>
</dbReference>
<protein>
    <recommendedName>
        <fullName evidence="6">Oxygen sensor histidine kinase NreB</fullName>
        <ecNumber evidence="5">2.7.13.3</ecNumber>
    </recommendedName>
    <alternativeName>
        <fullName evidence="20">Nitrogen regulation protein B</fullName>
    </alternativeName>
</protein>
<dbReference type="GO" id="GO:0051539">
    <property type="term" value="F:4 iron, 4 sulfur cluster binding"/>
    <property type="evidence" value="ECO:0007669"/>
    <property type="project" value="UniProtKB-KW"/>
</dbReference>
<evidence type="ECO:0000256" key="12">
    <source>
        <dbReference type="ARBA" id="ARBA00022723"/>
    </source>
</evidence>
<dbReference type="PRINTS" id="PR00344">
    <property type="entry name" value="BCTRLSENSOR"/>
</dbReference>
<dbReference type="GO" id="GO:0005886">
    <property type="term" value="C:plasma membrane"/>
    <property type="evidence" value="ECO:0007669"/>
    <property type="project" value="UniProtKB-SubCell"/>
</dbReference>
<keyword evidence="15" id="KW-0408">Iron</keyword>
<keyword evidence="16" id="KW-0902">Two-component regulatory system</keyword>
<evidence type="ECO:0000256" key="2">
    <source>
        <dbReference type="ARBA" id="ARBA00001966"/>
    </source>
</evidence>
<evidence type="ECO:0000256" key="10">
    <source>
        <dbReference type="ARBA" id="ARBA00022679"/>
    </source>
</evidence>
<evidence type="ECO:0000256" key="15">
    <source>
        <dbReference type="ARBA" id="ARBA00023004"/>
    </source>
</evidence>
<evidence type="ECO:0000256" key="7">
    <source>
        <dbReference type="ARBA" id="ARBA00022475"/>
    </source>
</evidence>
<keyword evidence="13 24" id="KW-0418">Kinase</keyword>
<sequence>MWPVDNRQKVTTLFMKTNFLENQPGEIKVIYIYRYMSLLLTSLFYLIGTPSVPIIFKIGVIFLLYLSAKIMMGFYIKLHKNVFIMKVLVLLESSGIILLLFPSGGISSPFIWYALNPVLVAANYLNTIFCWLTLTLYLVSATAISINFINHYNQSIIEMTKENAHLVLVFVLITLAVQLLSNLCKKLHEQSHHLVIQKRELLKANDALQQLNGSLEESMEHIMDLYQAVEIFTNQNNRQNLFQVFADYTEKLTKTNLAFFCGLPYSKYREIITVSNDKSINNEKLQIKKAIQEYGDSFKHTAYPMEFIINAQRYSLIKVKSSTNRYGLIGIQLEDETQLNGLRLRQLYFLANLCTVILERLELEEIEEQLMLVEEQNRIANEIHDNVSQRLFSITYAIHALNGKWQSISNDRLKVQLEHIRQSANEAMQDLRASIYRLSSRKRGEKSLHKTINTYLNSLANLNGITVDFEIKGEEELIPNPVKKAFFRLIREATGNAVRHGRCKEIQVEIHVEKGKIVLMVRDDGKGFNFSALQQTQHSGLGIGNMKNLVEAFGGEFQLYSQLGNGTKIHITIPTNRGSIEEEGGLAI</sequence>
<dbReference type="InterPro" id="IPR050482">
    <property type="entry name" value="Sensor_HK_TwoCompSys"/>
</dbReference>
<name>A0A1G8XUK3_9FIRM</name>
<keyword evidence="25" id="KW-1185">Reference proteome</keyword>
<feature type="transmembrane region" description="Helical" evidence="22">
    <location>
        <begin position="164"/>
        <end position="181"/>
    </location>
</feature>
<keyword evidence="18 22" id="KW-0472">Membrane</keyword>
<accession>A0A1G8XUK3</accession>
<evidence type="ECO:0000256" key="11">
    <source>
        <dbReference type="ARBA" id="ARBA00022692"/>
    </source>
</evidence>
<gene>
    <name evidence="24" type="ORF">SAMN05660472_00336</name>
</gene>
<comment type="catalytic activity">
    <reaction evidence="1">
        <text>ATP + protein L-histidine = ADP + protein N-phospho-L-histidine.</text>
        <dbReference type="EC" id="2.7.13.3"/>
    </reaction>
</comment>
<dbReference type="AlphaFoldDB" id="A0A1G8XUK3"/>
<evidence type="ECO:0000256" key="22">
    <source>
        <dbReference type="SAM" id="Phobius"/>
    </source>
</evidence>
<dbReference type="InterPro" id="IPR036890">
    <property type="entry name" value="HATPase_C_sf"/>
</dbReference>
<dbReference type="InterPro" id="IPR003594">
    <property type="entry name" value="HATPase_dom"/>
</dbReference>
<evidence type="ECO:0000256" key="16">
    <source>
        <dbReference type="ARBA" id="ARBA00023012"/>
    </source>
</evidence>
<dbReference type="PANTHER" id="PTHR24421:SF37">
    <property type="entry name" value="SENSOR HISTIDINE KINASE NARS"/>
    <property type="match status" value="1"/>
</dbReference>
<dbReference type="EMBL" id="FNFP01000001">
    <property type="protein sequence ID" value="SDJ94322.1"/>
    <property type="molecule type" value="Genomic_DNA"/>
</dbReference>
<keyword evidence="10" id="KW-0808">Transferase</keyword>
<keyword evidence="8" id="KW-0004">4Fe-4S</keyword>
<dbReference type="GO" id="GO:0005737">
    <property type="term" value="C:cytoplasm"/>
    <property type="evidence" value="ECO:0007669"/>
    <property type="project" value="UniProtKB-SubCell"/>
</dbReference>
<dbReference type="STRING" id="393762.SAMN05660472_00336"/>
<comment type="subcellular location">
    <subcellularLocation>
        <location evidence="4">Cell membrane</location>
        <topology evidence="4">Multi-pass membrane protein</topology>
    </subcellularLocation>
    <subcellularLocation>
        <location evidence="3">Cytoplasm</location>
    </subcellularLocation>
</comment>
<dbReference type="Pfam" id="PF07730">
    <property type="entry name" value="HisKA_3"/>
    <property type="match status" value="1"/>
</dbReference>
<feature type="transmembrane region" description="Helical" evidence="22">
    <location>
        <begin position="54"/>
        <end position="76"/>
    </location>
</feature>
<keyword evidence="7" id="KW-1003">Cell membrane</keyword>
<evidence type="ECO:0000313" key="24">
    <source>
        <dbReference type="EMBL" id="SDJ94322.1"/>
    </source>
</evidence>
<dbReference type="GO" id="GO:0046983">
    <property type="term" value="F:protein dimerization activity"/>
    <property type="evidence" value="ECO:0007669"/>
    <property type="project" value="InterPro"/>
</dbReference>
<dbReference type="GO" id="GO:0046872">
    <property type="term" value="F:metal ion binding"/>
    <property type="evidence" value="ECO:0007669"/>
    <property type="project" value="UniProtKB-KW"/>
</dbReference>
<dbReference type="SMART" id="SM00387">
    <property type="entry name" value="HATPase_c"/>
    <property type="match status" value="1"/>
</dbReference>
<evidence type="ECO:0000256" key="1">
    <source>
        <dbReference type="ARBA" id="ARBA00000085"/>
    </source>
</evidence>
<feature type="coiled-coil region" evidence="21">
    <location>
        <begin position="356"/>
        <end position="383"/>
    </location>
</feature>
<keyword evidence="14 22" id="KW-1133">Transmembrane helix</keyword>
<evidence type="ECO:0000256" key="20">
    <source>
        <dbReference type="ARBA" id="ARBA00030800"/>
    </source>
</evidence>
<evidence type="ECO:0000256" key="3">
    <source>
        <dbReference type="ARBA" id="ARBA00004496"/>
    </source>
</evidence>
<keyword evidence="21" id="KW-0175">Coiled coil</keyword>
<dbReference type="Gene3D" id="3.30.565.10">
    <property type="entry name" value="Histidine kinase-like ATPase, C-terminal domain"/>
    <property type="match status" value="1"/>
</dbReference>
<evidence type="ECO:0000259" key="23">
    <source>
        <dbReference type="PROSITE" id="PS50109"/>
    </source>
</evidence>
<feature type="transmembrane region" description="Helical" evidence="22">
    <location>
        <begin position="88"/>
        <end position="112"/>
    </location>
</feature>
<dbReference type="CDD" id="cd16917">
    <property type="entry name" value="HATPase_UhpB-NarQ-NarX-like"/>
    <property type="match status" value="1"/>
</dbReference>
<evidence type="ECO:0000313" key="25">
    <source>
        <dbReference type="Proteomes" id="UP000198718"/>
    </source>
</evidence>
<evidence type="ECO:0000256" key="9">
    <source>
        <dbReference type="ARBA" id="ARBA00022490"/>
    </source>
</evidence>
<evidence type="ECO:0000256" key="4">
    <source>
        <dbReference type="ARBA" id="ARBA00004651"/>
    </source>
</evidence>
<dbReference type="GO" id="GO:0000155">
    <property type="term" value="F:phosphorelay sensor kinase activity"/>
    <property type="evidence" value="ECO:0007669"/>
    <property type="project" value="InterPro"/>
</dbReference>
<evidence type="ECO:0000256" key="6">
    <source>
        <dbReference type="ARBA" id="ARBA00017322"/>
    </source>
</evidence>
<dbReference type="Proteomes" id="UP000198718">
    <property type="component" value="Unassembled WGS sequence"/>
</dbReference>
<comment type="function">
    <text evidence="19">Member of the two-component regulatory system NreB/NreC involved in the control of dissimilatory nitrate/nitrite reduction in response to oxygen. NreB functions as a direct oxygen sensor histidine kinase which is autophosphorylated, in the absence of oxygen, probably at the conserved histidine residue, and transfers its phosphate group probably to a conserved aspartate residue of NreC. NreB/NreC activates the expression of the nitrate (narGHJI) and nitrite (nir) reductase operons, as well as the putative nitrate transporter gene narT.</text>
</comment>
<reference evidence="24 25" key="1">
    <citation type="submission" date="2016-10" db="EMBL/GenBank/DDBJ databases">
        <authorList>
            <person name="de Groot N.N."/>
        </authorList>
    </citation>
    <scope>NUCLEOTIDE SEQUENCE [LARGE SCALE GENOMIC DNA]</scope>
    <source>
        <strain evidence="24 25">DSM 18346</strain>
    </source>
</reference>
<dbReference type="InterPro" id="IPR004358">
    <property type="entry name" value="Sig_transdc_His_kin-like_C"/>
</dbReference>
<evidence type="ECO:0000256" key="13">
    <source>
        <dbReference type="ARBA" id="ARBA00022777"/>
    </source>
</evidence>
<feature type="domain" description="Histidine kinase" evidence="23">
    <location>
        <begin position="382"/>
        <end position="577"/>
    </location>
</feature>
<feature type="transmembrane region" description="Helical" evidence="22">
    <location>
        <begin position="124"/>
        <end position="152"/>
    </location>
</feature>
<evidence type="ECO:0000256" key="5">
    <source>
        <dbReference type="ARBA" id="ARBA00012438"/>
    </source>
</evidence>
<dbReference type="PANTHER" id="PTHR24421">
    <property type="entry name" value="NITRATE/NITRITE SENSOR PROTEIN NARX-RELATED"/>
    <property type="match status" value="1"/>
</dbReference>